<sequence>MRRFQHGSVSLLTSLQLSQRWLHVPPGGFVDPLPPTFGRQSGRGRMSNANLRMREINAKKLAKSKKKLVIPTPSSGKLKKKKPGKQSSISLETVKKELEALIGQSEKYNACYRPPSQLPDKTKIDPAAEKEEDVPAYLADAPKEEFSKLSKQVSEEDSDHQFEESIRQAAMTAAPTTLLDDYTRQEGALTPRATPRNVNDGDTWESEMELEKRYSVTPNATVFGSDLDRLEREMIREYQQYTSTLPPLDPVYSQFGGGIKGKRMRWEPSSSFDKLRPEDMKRNYRDEKIVGVDGYRNVSAYHMEAEAYRERMEHDRRVGQKGQNQGKGINFTKTVGKEEEEDVEVTEEAPEEENPHFPTAAEDLVHQTSDIYGHRQRVADDRYYFDKERIITVNAKTDYKNKLVVTDEANDTDEANLYYDAYVQRPGEQRLLELRGADYWGSYENRKKLEKHELAHEERVRQEVLQEGAVDTSLREYSAHQIRKETFLYFKAHPINEMIQEPYVRIRQVLPKGGGVGLQYNPMLQESTEGVDPSLHETVHLLNADVDIPLQEARRMAQNLGLDLIRTGCVYTEKSDRRVIALCTIADHREHLRDMLRFKIQKLGVQPPPSKECIEVLFRGATHPHGIRFKSIGIAKHILHRHAVRINLMKFGTPREGFPVLQTILDEVRKQCMRLKAHHTVGEIQSNYNEIFCYLYPSTPKSPKTTVEHPTPAQVREAQEFHTLQTEKEIFFDDLQNKVTQKERLAYMLKMEKGEAWADKDEGMSLQKQRAIKVRLGYLPKGNKEIYAARGDVNIPAPFRASHATTTERWSHPRESNLEQASRGAAVLGKRASMSISDMHDAGETPENPSQLDRFYYRVQGPALEVGELKEAFGLKDNRRKQPGLAPGFATLGMEEYKRDNGTATK</sequence>
<feature type="region of interest" description="Disordered" evidence="1">
    <location>
        <begin position="62"/>
        <end position="88"/>
    </location>
</feature>
<feature type="compositionally biased region" description="Basic and acidic residues" evidence="1">
    <location>
        <begin position="895"/>
        <end position="906"/>
    </location>
</feature>
<proteinExistence type="predicted"/>
<dbReference type="AlphaFoldDB" id="A0A7G2CCS3"/>
<evidence type="ECO:0000313" key="2">
    <source>
        <dbReference type="EMBL" id="CAD2217628.1"/>
    </source>
</evidence>
<dbReference type="OrthoDB" id="277900at2759"/>
<protein>
    <submittedName>
        <fullName evidence="2">Uncharacterized protein</fullName>
    </submittedName>
</protein>
<name>A0A7G2CCS3_9TRYP</name>
<organism evidence="2 3">
    <name type="scientific">Angomonas deanei</name>
    <dbReference type="NCBI Taxonomy" id="59799"/>
    <lineage>
        <taxon>Eukaryota</taxon>
        <taxon>Discoba</taxon>
        <taxon>Euglenozoa</taxon>
        <taxon>Kinetoplastea</taxon>
        <taxon>Metakinetoplastina</taxon>
        <taxon>Trypanosomatida</taxon>
        <taxon>Trypanosomatidae</taxon>
        <taxon>Strigomonadinae</taxon>
        <taxon>Angomonas</taxon>
    </lineage>
</organism>
<dbReference type="EMBL" id="LR877153">
    <property type="protein sequence ID" value="CAD2217628.1"/>
    <property type="molecule type" value="Genomic_DNA"/>
</dbReference>
<evidence type="ECO:0000256" key="1">
    <source>
        <dbReference type="SAM" id="MobiDB-lite"/>
    </source>
</evidence>
<feature type="region of interest" description="Disordered" evidence="1">
    <location>
        <begin position="312"/>
        <end position="358"/>
    </location>
</feature>
<reference evidence="2 3" key="1">
    <citation type="submission" date="2020-08" db="EMBL/GenBank/DDBJ databases">
        <authorList>
            <person name="Newling K."/>
            <person name="Davey J."/>
            <person name="Forrester S."/>
        </authorList>
    </citation>
    <scope>NUCLEOTIDE SEQUENCE [LARGE SCALE GENOMIC DNA]</scope>
    <source>
        <strain evidence="3">Crithidia deanei Carvalho (ATCC PRA-265)</strain>
    </source>
</reference>
<feature type="region of interest" description="Disordered" evidence="1">
    <location>
        <begin position="878"/>
        <end position="906"/>
    </location>
</feature>
<dbReference type="Proteomes" id="UP000515908">
    <property type="component" value="Chromosome 09"/>
</dbReference>
<gene>
    <name evidence="2" type="ORF">ADEAN_000510700</name>
</gene>
<dbReference type="VEuPathDB" id="TriTrypDB:ADEAN_000510700"/>
<keyword evidence="3" id="KW-1185">Reference proteome</keyword>
<feature type="compositionally biased region" description="Acidic residues" evidence="1">
    <location>
        <begin position="338"/>
        <end position="352"/>
    </location>
</feature>
<evidence type="ECO:0000313" key="3">
    <source>
        <dbReference type="Proteomes" id="UP000515908"/>
    </source>
</evidence>
<accession>A0A7G2CCS3</accession>
<feature type="region of interest" description="Disordered" evidence="1">
    <location>
        <begin position="804"/>
        <end position="827"/>
    </location>
</feature>